<evidence type="ECO:0000256" key="13">
    <source>
        <dbReference type="ARBA" id="ARBA00032464"/>
    </source>
</evidence>
<feature type="binding site" evidence="15">
    <location>
        <position position="15"/>
    </location>
    <ligand>
        <name>a divalent metal cation</name>
        <dbReference type="ChEBI" id="CHEBI:60240"/>
    </ligand>
</feature>
<evidence type="ECO:0000256" key="11">
    <source>
        <dbReference type="ARBA" id="ARBA00022801"/>
    </source>
</evidence>
<comment type="similarity">
    <text evidence="6">Belongs to the SMP-30/CGR1 family.</text>
</comment>
<dbReference type="SUPFAM" id="SSF63829">
    <property type="entry name" value="Calcium-dependent phosphotriesterase"/>
    <property type="match status" value="1"/>
</dbReference>
<dbReference type="GO" id="GO:0005509">
    <property type="term" value="F:calcium ion binding"/>
    <property type="evidence" value="ECO:0007669"/>
    <property type="project" value="InterPro"/>
</dbReference>
<dbReference type="GO" id="GO:0004341">
    <property type="term" value="F:gluconolactonase activity"/>
    <property type="evidence" value="ECO:0007669"/>
    <property type="project" value="UniProtKB-EC"/>
</dbReference>
<keyword evidence="11" id="KW-0378">Hydrolase</keyword>
<evidence type="ECO:0000256" key="5">
    <source>
        <dbReference type="ARBA" id="ARBA00004496"/>
    </source>
</evidence>
<dbReference type="STRING" id="76193.A0A0N1IES4"/>
<gene>
    <name evidence="17" type="ORF">RR48_01769</name>
</gene>
<evidence type="ECO:0000259" key="16">
    <source>
        <dbReference type="Pfam" id="PF08450"/>
    </source>
</evidence>
<dbReference type="InterPro" id="IPR005511">
    <property type="entry name" value="SMP-30"/>
</dbReference>
<name>A0A0N1IES4_PAPMA</name>
<dbReference type="InterPro" id="IPR013658">
    <property type="entry name" value="SGL"/>
</dbReference>
<dbReference type="FunFam" id="2.120.10.30:FF:000027">
    <property type="entry name" value="Regucalcin homologue"/>
    <property type="match status" value="1"/>
</dbReference>
<dbReference type="AlphaFoldDB" id="A0A0N1IES4"/>
<evidence type="ECO:0000256" key="12">
    <source>
        <dbReference type="ARBA" id="ARBA00022837"/>
    </source>
</evidence>
<keyword evidence="15" id="KW-0862">Zinc</keyword>
<dbReference type="GO" id="GO:0005737">
    <property type="term" value="C:cytoplasm"/>
    <property type="evidence" value="ECO:0007669"/>
    <property type="project" value="UniProtKB-SubCell"/>
</dbReference>
<dbReference type="EMBL" id="KQ460880">
    <property type="protein sequence ID" value="KPJ11521.1"/>
    <property type="molecule type" value="Genomic_DNA"/>
</dbReference>
<dbReference type="EC" id="3.1.1.17" evidence="7"/>
<dbReference type="PRINTS" id="PR01791">
    <property type="entry name" value="REGUCALCIN"/>
</dbReference>
<evidence type="ECO:0000313" key="17">
    <source>
        <dbReference type="EMBL" id="KPJ11521.1"/>
    </source>
</evidence>
<feature type="binding site" evidence="15">
    <location>
        <position position="213"/>
    </location>
    <ligand>
        <name>a divalent metal cation</name>
        <dbReference type="ChEBI" id="CHEBI:60240"/>
    </ligand>
</feature>
<feature type="binding site" evidence="15">
    <location>
        <position position="162"/>
    </location>
    <ligand>
        <name>a divalent metal cation</name>
        <dbReference type="ChEBI" id="CHEBI:60240"/>
    </ligand>
</feature>
<evidence type="ECO:0000313" key="18">
    <source>
        <dbReference type="Proteomes" id="UP000053240"/>
    </source>
</evidence>
<dbReference type="InterPro" id="IPR008367">
    <property type="entry name" value="Regucalcin"/>
</dbReference>
<evidence type="ECO:0000256" key="2">
    <source>
        <dbReference type="ARBA" id="ARBA00001913"/>
    </source>
</evidence>
<feature type="domain" description="SMP-30/Gluconolactonase/LRE-like region" evidence="16">
    <location>
        <begin position="13"/>
        <end position="272"/>
    </location>
</feature>
<evidence type="ECO:0000256" key="7">
    <source>
        <dbReference type="ARBA" id="ARBA00013227"/>
    </source>
</evidence>
<dbReference type="PANTHER" id="PTHR10907:SF66">
    <property type="entry name" value="MIP34848P1-RELATED"/>
    <property type="match status" value="1"/>
</dbReference>
<dbReference type="GO" id="GO:0030234">
    <property type="term" value="F:enzyme regulator activity"/>
    <property type="evidence" value="ECO:0007669"/>
    <property type="project" value="InterPro"/>
</dbReference>
<comment type="cofactor">
    <cofactor evidence="3">
        <name>Mn(2+)</name>
        <dbReference type="ChEBI" id="CHEBI:29035"/>
    </cofactor>
</comment>
<comment type="cofactor">
    <cofactor evidence="4">
        <name>Mg(2+)</name>
        <dbReference type="ChEBI" id="CHEBI:18420"/>
    </cofactor>
</comment>
<keyword evidence="10 15" id="KW-0479">Metal-binding</keyword>
<keyword evidence="18" id="KW-1185">Reference proteome</keyword>
<dbReference type="GO" id="GO:0019853">
    <property type="term" value="P:L-ascorbic acid biosynthetic process"/>
    <property type="evidence" value="ECO:0007669"/>
    <property type="project" value="TreeGrafter"/>
</dbReference>
<evidence type="ECO:0000256" key="10">
    <source>
        <dbReference type="ARBA" id="ARBA00022723"/>
    </source>
</evidence>
<evidence type="ECO:0000256" key="3">
    <source>
        <dbReference type="ARBA" id="ARBA00001936"/>
    </source>
</evidence>
<comment type="cofactor">
    <cofactor evidence="2">
        <name>Ca(2+)</name>
        <dbReference type="ChEBI" id="CHEBI:29108"/>
    </cofactor>
</comment>
<evidence type="ECO:0000256" key="14">
    <source>
        <dbReference type="PIRSR" id="PIRSR605511-1"/>
    </source>
</evidence>
<proteinExistence type="inferred from homology"/>
<reference evidence="17 18" key="1">
    <citation type="journal article" date="2015" name="Nat. Commun.">
        <title>Outbred genome sequencing and CRISPR/Cas9 gene editing in butterflies.</title>
        <authorList>
            <person name="Li X."/>
            <person name="Fan D."/>
            <person name="Zhang W."/>
            <person name="Liu G."/>
            <person name="Zhang L."/>
            <person name="Zhao L."/>
            <person name="Fang X."/>
            <person name="Chen L."/>
            <person name="Dong Y."/>
            <person name="Chen Y."/>
            <person name="Ding Y."/>
            <person name="Zhao R."/>
            <person name="Feng M."/>
            <person name="Zhu Y."/>
            <person name="Feng Y."/>
            <person name="Jiang X."/>
            <person name="Zhu D."/>
            <person name="Xiang H."/>
            <person name="Feng X."/>
            <person name="Li S."/>
            <person name="Wang J."/>
            <person name="Zhang G."/>
            <person name="Kronforst M.R."/>
            <person name="Wang W."/>
        </authorList>
    </citation>
    <scope>NUCLEOTIDE SEQUENCE [LARGE SCALE GENOMIC DNA]</scope>
    <source>
        <strain evidence="17">Ya'a_city_454_Pm</strain>
        <tissue evidence="17">Whole body</tissue>
    </source>
</reference>
<dbReference type="Proteomes" id="UP000053240">
    <property type="component" value="Unassembled WGS sequence"/>
</dbReference>
<dbReference type="FunCoup" id="A0A0N1IES4">
    <property type="interactions" value="154"/>
</dbReference>
<comment type="catalytic activity">
    <reaction evidence="1">
        <text>D-glucono-1,5-lactone + H2O = D-gluconate + H(+)</text>
        <dbReference type="Rhea" id="RHEA:10440"/>
        <dbReference type="ChEBI" id="CHEBI:15377"/>
        <dbReference type="ChEBI" id="CHEBI:15378"/>
        <dbReference type="ChEBI" id="CHEBI:16217"/>
        <dbReference type="ChEBI" id="CHEBI:18391"/>
        <dbReference type="EC" id="3.1.1.17"/>
    </reaction>
</comment>
<evidence type="ECO:0000256" key="9">
    <source>
        <dbReference type="ARBA" id="ARBA00022490"/>
    </source>
</evidence>
<keyword evidence="12" id="KW-0106">Calcium</keyword>
<dbReference type="PRINTS" id="PR01790">
    <property type="entry name" value="SMP30FAMILY"/>
</dbReference>
<dbReference type="PANTHER" id="PTHR10907">
    <property type="entry name" value="REGUCALCIN"/>
    <property type="match status" value="1"/>
</dbReference>
<evidence type="ECO:0000256" key="6">
    <source>
        <dbReference type="ARBA" id="ARBA00008853"/>
    </source>
</evidence>
<evidence type="ECO:0000256" key="15">
    <source>
        <dbReference type="PIRSR" id="PIRSR605511-2"/>
    </source>
</evidence>
<dbReference type="InParanoid" id="A0A0N1IES4"/>
<evidence type="ECO:0000256" key="1">
    <source>
        <dbReference type="ARBA" id="ARBA00001589"/>
    </source>
</evidence>
<protein>
    <recommendedName>
        <fullName evidence="8">Regucalcin</fullName>
        <ecNumber evidence="7">3.1.1.17</ecNumber>
    </recommendedName>
    <alternativeName>
        <fullName evidence="13">Gluconolactonase</fullName>
    </alternativeName>
</protein>
<dbReference type="Pfam" id="PF08450">
    <property type="entry name" value="SGL"/>
    <property type="match status" value="1"/>
</dbReference>
<evidence type="ECO:0000256" key="8">
    <source>
        <dbReference type="ARBA" id="ARBA00016808"/>
    </source>
</evidence>
<comment type="cofactor">
    <cofactor evidence="15">
        <name>Zn(2+)</name>
        <dbReference type="ChEBI" id="CHEBI:29105"/>
    </cofactor>
    <text evidence="15">Binds 1 divalent metal cation per subunit.</text>
</comment>
<sequence length="350" mass="39386">MAPVTEAVLTVSFGEGPHWDVDEQVLYFADFTNNTINKYNPATRERTCSEFDDHVSFIIPIEGKKHHFLGGMKRNIVEIEWNGENDTARIVRIVAQVDKDKPINVFNDGKADPRGRLYAGTFGYNKSGSMTTESFVRENGSLYRLDEDGQIHKLDDKITIANGLAWDIERKYFYYVDSMDGIRRYDYDIETGNISNCQKIFIPAEHGLKGSCDGMTIDTDGNLWVALFEASKVIKVEGETGKLLQKVTIPTNEVTSVAFGGPNLDILYVTSFNTRCKKTEVVWGAALYEVTGLGVRGHPPSKAFNLILRKRSHNGAFDKSSTISFGEGPHWDVHVLYYVNILDNTINKYN</sequence>
<organism evidence="17 18">
    <name type="scientific">Papilio machaon</name>
    <name type="common">Old World swallowtail butterfly</name>
    <dbReference type="NCBI Taxonomy" id="76193"/>
    <lineage>
        <taxon>Eukaryota</taxon>
        <taxon>Metazoa</taxon>
        <taxon>Ecdysozoa</taxon>
        <taxon>Arthropoda</taxon>
        <taxon>Hexapoda</taxon>
        <taxon>Insecta</taxon>
        <taxon>Pterygota</taxon>
        <taxon>Neoptera</taxon>
        <taxon>Endopterygota</taxon>
        <taxon>Lepidoptera</taxon>
        <taxon>Glossata</taxon>
        <taxon>Ditrysia</taxon>
        <taxon>Papilionoidea</taxon>
        <taxon>Papilionidae</taxon>
        <taxon>Papilioninae</taxon>
        <taxon>Papilio</taxon>
    </lineage>
</organism>
<dbReference type="Gene3D" id="2.120.10.30">
    <property type="entry name" value="TolB, C-terminal domain"/>
    <property type="match status" value="1"/>
</dbReference>
<dbReference type="InterPro" id="IPR011042">
    <property type="entry name" value="6-blade_b-propeller_TolB-like"/>
</dbReference>
<accession>A0A0N1IES4</accession>
<evidence type="ECO:0000256" key="4">
    <source>
        <dbReference type="ARBA" id="ARBA00001946"/>
    </source>
</evidence>
<feature type="binding site" evidence="15">
    <location>
        <position position="107"/>
    </location>
    <ligand>
        <name>substrate</name>
    </ligand>
</feature>
<keyword evidence="9" id="KW-0963">Cytoplasm</keyword>
<comment type="subcellular location">
    <subcellularLocation>
        <location evidence="5">Cytoplasm</location>
    </subcellularLocation>
</comment>
<feature type="active site" description="Proton donor/acceptor" evidence="14">
    <location>
        <position position="213"/>
    </location>
</feature>